<evidence type="ECO:0000256" key="4">
    <source>
        <dbReference type="ARBA" id="ARBA00035174"/>
    </source>
</evidence>
<dbReference type="InterPro" id="IPR001383">
    <property type="entry name" value="Ribosomal_bL28_bact-type"/>
</dbReference>
<comment type="caution">
    <text evidence="6">The sequence shown here is derived from an EMBL/GenBank/DDBJ whole genome shotgun (WGS) entry which is preliminary data.</text>
</comment>
<dbReference type="Proteomes" id="UP001139157">
    <property type="component" value="Unassembled WGS sequence"/>
</dbReference>
<accession>A0A9X2J0X1</accession>
<protein>
    <recommendedName>
        <fullName evidence="4 5">Large ribosomal subunit protein bL28</fullName>
    </recommendedName>
</protein>
<dbReference type="GO" id="GO:0005840">
    <property type="term" value="C:ribosome"/>
    <property type="evidence" value="ECO:0007669"/>
    <property type="project" value="UniProtKB-KW"/>
</dbReference>
<proteinExistence type="inferred from homology"/>
<dbReference type="AlphaFoldDB" id="A0A9X2J0X1"/>
<evidence type="ECO:0000256" key="2">
    <source>
        <dbReference type="ARBA" id="ARBA00022980"/>
    </source>
</evidence>
<dbReference type="RefSeq" id="WP_251914890.1">
    <property type="nucleotide sequence ID" value="NZ_JAMRXG010000010.1"/>
</dbReference>
<dbReference type="HAMAP" id="MF_00373">
    <property type="entry name" value="Ribosomal_bL28"/>
    <property type="match status" value="1"/>
</dbReference>
<organism evidence="6 7">
    <name type="scientific">Nocardia pulmonis</name>
    <dbReference type="NCBI Taxonomy" id="2951408"/>
    <lineage>
        <taxon>Bacteria</taxon>
        <taxon>Bacillati</taxon>
        <taxon>Actinomycetota</taxon>
        <taxon>Actinomycetes</taxon>
        <taxon>Mycobacteriales</taxon>
        <taxon>Nocardiaceae</taxon>
        <taxon>Nocardia</taxon>
    </lineage>
</organism>
<name>A0A9X2J0X1_9NOCA</name>
<dbReference type="GO" id="GO:0003735">
    <property type="term" value="F:structural constituent of ribosome"/>
    <property type="evidence" value="ECO:0007669"/>
    <property type="project" value="InterPro"/>
</dbReference>
<dbReference type="InterPro" id="IPR026569">
    <property type="entry name" value="Ribosomal_bL28"/>
</dbReference>
<keyword evidence="7" id="KW-1185">Reference proteome</keyword>
<evidence type="ECO:0000313" key="6">
    <source>
        <dbReference type="EMBL" id="MCM6776381.1"/>
    </source>
</evidence>
<dbReference type="Pfam" id="PF00830">
    <property type="entry name" value="Ribosomal_L28"/>
    <property type="match status" value="1"/>
</dbReference>
<evidence type="ECO:0000313" key="7">
    <source>
        <dbReference type="Proteomes" id="UP001139157"/>
    </source>
</evidence>
<dbReference type="Gene3D" id="2.30.170.40">
    <property type="entry name" value="Ribosomal protein L28/L24"/>
    <property type="match status" value="1"/>
</dbReference>
<reference evidence="6" key="1">
    <citation type="submission" date="2022-06" db="EMBL/GenBank/DDBJ databases">
        <title>Novel species in genus nocardia.</title>
        <authorList>
            <person name="Li F."/>
        </authorList>
    </citation>
    <scope>NUCLEOTIDE SEQUENCE</scope>
    <source>
        <strain evidence="6">CDC141</strain>
    </source>
</reference>
<dbReference type="InterPro" id="IPR050096">
    <property type="entry name" value="Bacterial_rp_bL28"/>
</dbReference>
<keyword evidence="2 5" id="KW-0689">Ribosomal protein</keyword>
<dbReference type="GO" id="GO:0006412">
    <property type="term" value="P:translation"/>
    <property type="evidence" value="ECO:0007669"/>
    <property type="project" value="UniProtKB-UniRule"/>
</dbReference>
<sequence length="73" mass="8149">MSKHCDQCGKGPSFGRQVARLGVRAQHRRVKGRTSRKFYPNLQSIRTVVDGTPKKLQVCTSCLKAGKVARKVH</sequence>
<dbReference type="InterPro" id="IPR034704">
    <property type="entry name" value="Ribosomal_bL28/bL31-like_sf"/>
</dbReference>
<dbReference type="NCBIfam" id="TIGR00009">
    <property type="entry name" value="L28"/>
    <property type="match status" value="1"/>
</dbReference>
<dbReference type="GO" id="GO:1990904">
    <property type="term" value="C:ribonucleoprotein complex"/>
    <property type="evidence" value="ECO:0007669"/>
    <property type="project" value="UniProtKB-KW"/>
</dbReference>
<keyword evidence="3 5" id="KW-0687">Ribonucleoprotein</keyword>
<dbReference type="SUPFAM" id="SSF143800">
    <property type="entry name" value="L28p-like"/>
    <property type="match status" value="1"/>
</dbReference>
<dbReference type="InterPro" id="IPR037147">
    <property type="entry name" value="Ribosomal_bL28_sf"/>
</dbReference>
<gene>
    <name evidence="5 6" type="primary">rpmB</name>
    <name evidence="6" type="ORF">NDR86_23115</name>
</gene>
<comment type="similarity">
    <text evidence="1 5">Belongs to the bacterial ribosomal protein bL28 family.</text>
</comment>
<evidence type="ECO:0000256" key="5">
    <source>
        <dbReference type="HAMAP-Rule" id="MF_00373"/>
    </source>
</evidence>
<evidence type="ECO:0000256" key="3">
    <source>
        <dbReference type="ARBA" id="ARBA00023274"/>
    </source>
</evidence>
<dbReference type="PANTHER" id="PTHR39080">
    <property type="entry name" value="50S RIBOSOMAL PROTEIN L28"/>
    <property type="match status" value="1"/>
</dbReference>
<dbReference type="EMBL" id="JAMRXG010000010">
    <property type="protein sequence ID" value="MCM6776381.1"/>
    <property type="molecule type" value="Genomic_DNA"/>
</dbReference>
<evidence type="ECO:0000256" key="1">
    <source>
        <dbReference type="ARBA" id="ARBA00008760"/>
    </source>
</evidence>
<dbReference type="PANTHER" id="PTHR39080:SF1">
    <property type="entry name" value="LARGE RIBOSOMAL SUBUNIT PROTEIN BL28A"/>
    <property type="match status" value="1"/>
</dbReference>